<evidence type="ECO:0000256" key="4">
    <source>
        <dbReference type="ARBA" id="ARBA00022840"/>
    </source>
</evidence>
<evidence type="ECO:0000313" key="8">
    <source>
        <dbReference type="Proteomes" id="UP000249340"/>
    </source>
</evidence>
<keyword evidence="3" id="KW-0547">Nucleotide-binding</keyword>
<organism evidence="7 8">
    <name type="scientific">Peterkaempfera bronchialis</name>
    <dbReference type="NCBI Taxonomy" id="2126346"/>
    <lineage>
        <taxon>Bacteria</taxon>
        <taxon>Bacillati</taxon>
        <taxon>Actinomycetota</taxon>
        <taxon>Actinomycetes</taxon>
        <taxon>Kitasatosporales</taxon>
        <taxon>Streptomycetaceae</taxon>
        <taxon>Peterkaempfera</taxon>
    </lineage>
</organism>
<dbReference type="PROSITE" id="PS00211">
    <property type="entry name" value="ABC_TRANSPORTER_1"/>
    <property type="match status" value="1"/>
</dbReference>
<keyword evidence="5" id="KW-0029">Amino-acid transport</keyword>
<comment type="similarity">
    <text evidence="1">Belongs to the ABC transporter superfamily.</text>
</comment>
<dbReference type="Proteomes" id="UP000249340">
    <property type="component" value="Chromosome"/>
</dbReference>
<dbReference type="InterPro" id="IPR052156">
    <property type="entry name" value="BCAA_Transport_ATP-bd_LivF"/>
</dbReference>
<evidence type="ECO:0000256" key="5">
    <source>
        <dbReference type="ARBA" id="ARBA00022970"/>
    </source>
</evidence>
<dbReference type="InterPro" id="IPR003593">
    <property type="entry name" value="AAA+_ATPase"/>
</dbReference>
<dbReference type="GO" id="GO:0015658">
    <property type="term" value="F:branched-chain amino acid transmembrane transporter activity"/>
    <property type="evidence" value="ECO:0007669"/>
    <property type="project" value="TreeGrafter"/>
</dbReference>
<dbReference type="GO" id="GO:0005524">
    <property type="term" value="F:ATP binding"/>
    <property type="evidence" value="ECO:0007669"/>
    <property type="project" value="UniProtKB-KW"/>
</dbReference>
<keyword evidence="8" id="KW-1185">Reference proteome</keyword>
<dbReference type="SUPFAM" id="SSF52540">
    <property type="entry name" value="P-loop containing nucleoside triphosphate hydrolases"/>
    <property type="match status" value="1"/>
</dbReference>
<dbReference type="CDD" id="cd03224">
    <property type="entry name" value="ABC_TM1139_LivF_branched"/>
    <property type="match status" value="1"/>
</dbReference>
<proteinExistence type="inferred from homology"/>
<dbReference type="GO" id="GO:0015807">
    <property type="term" value="P:L-amino acid transport"/>
    <property type="evidence" value="ECO:0007669"/>
    <property type="project" value="TreeGrafter"/>
</dbReference>
<accession>A0A345T6V5</accession>
<keyword evidence="2" id="KW-0813">Transport</keyword>
<dbReference type="PROSITE" id="PS50893">
    <property type="entry name" value="ABC_TRANSPORTER_2"/>
    <property type="match status" value="1"/>
</dbReference>
<reference evidence="8" key="1">
    <citation type="submission" date="2018-07" db="EMBL/GenBank/DDBJ databases">
        <title>Streptacidiphilus bronchialis DSM 106435 chromosome.</title>
        <authorList>
            <person name="Batra D."/>
            <person name="Gulvik C.A."/>
        </authorList>
    </citation>
    <scope>NUCLEOTIDE SEQUENCE [LARGE SCALE GENOMIC DNA]</scope>
    <source>
        <strain evidence="8">DSM 106435</strain>
    </source>
</reference>
<protein>
    <submittedName>
        <fullName evidence="7">ABC transporter ATP-binding protein</fullName>
    </submittedName>
</protein>
<keyword evidence="4 7" id="KW-0067">ATP-binding</keyword>
<dbReference type="InterPro" id="IPR017871">
    <property type="entry name" value="ABC_transporter-like_CS"/>
</dbReference>
<sequence length="242" mass="26530">MLRVEKLCAGYGEVPVLDGVDLSVDRGETVVVVGPNGHGKTTLVRAVSGLVVPTSGRITFEGADITGRRAEVIARLGIRHIPQGDLLFPDMSVLENLLMGGFLCPSRQDRDQRLARVFEIFPKLYQRREQRSRTLSGGERRMLAIGRGLMAEARLLIIDEPSLGLAPVIVDEVYARIGRIAESGIAILLVEENFGHIKDLADRVCLVETGRIIREGSTAELMSDQALVRTYLGVETGQEDVR</sequence>
<dbReference type="InterPro" id="IPR027417">
    <property type="entry name" value="P-loop_NTPase"/>
</dbReference>
<evidence type="ECO:0000256" key="2">
    <source>
        <dbReference type="ARBA" id="ARBA00022448"/>
    </source>
</evidence>
<evidence type="ECO:0000259" key="6">
    <source>
        <dbReference type="PROSITE" id="PS50893"/>
    </source>
</evidence>
<dbReference type="AlphaFoldDB" id="A0A345T6V5"/>
<dbReference type="KEGG" id="stri:C7M71_027525"/>
<dbReference type="EMBL" id="CP031264">
    <property type="protein sequence ID" value="AXI81710.1"/>
    <property type="molecule type" value="Genomic_DNA"/>
</dbReference>
<dbReference type="SMART" id="SM00382">
    <property type="entry name" value="AAA"/>
    <property type="match status" value="1"/>
</dbReference>
<evidence type="ECO:0000256" key="1">
    <source>
        <dbReference type="ARBA" id="ARBA00005417"/>
    </source>
</evidence>
<dbReference type="PANTHER" id="PTHR43820:SF4">
    <property type="entry name" value="HIGH-AFFINITY BRANCHED-CHAIN AMINO ACID TRANSPORT ATP-BINDING PROTEIN LIVF"/>
    <property type="match status" value="1"/>
</dbReference>
<feature type="domain" description="ABC transporter" evidence="6">
    <location>
        <begin position="2"/>
        <end position="234"/>
    </location>
</feature>
<dbReference type="RefSeq" id="WP_111491458.1">
    <property type="nucleotide sequence ID" value="NZ_CP031264.1"/>
</dbReference>
<dbReference type="InterPro" id="IPR003439">
    <property type="entry name" value="ABC_transporter-like_ATP-bd"/>
</dbReference>
<dbReference type="Gene3D" id="3.40.50.300">
    <property type="entry name" value="P-loop containing nucleotide triphosphate hydrolases"/>
    <property type="match status" value="1"/>
</dbReference>
<dbReference type="OrthoDB" id="3282096at2"/>
<evidence type="ECO:0000313" key="7">
    <source>
        <dbReference type="EMBL" id="AXI81710.1"/>
    </source>
</evidence>
<dbReference type="GO" id="GO:0016887">
    <property type="term" value="F:ATP hydrolysis activity"/>
    <property type="evidence" value="ECO:0007669"/>
    <property type="project" value="InterPro"/>
</dbReference>
<gene>
    <name evidence="7" type="ORF">C7M71_027525</name>
</gene>
<dbReference type="PANTHER" id="PTHR43820">
    <property type="entry name" value="HIGH-AFFINITY BRANCHED-CHAIN AMINO ACID TRANSPORT ATP-BINDING PROTEIN LIVF"/>
    <property type="match status" value="1"/>
</dbReference>
<name>A0A345T6V5_9ACTN</name>
<dbReference type="Pfam" id="PF00005">
    <property type="entry name" value="ABC_tran"/>
    <property type="match status" value="1"/>
</dbReference>
<evidence type="ECO:0000256" key="3">
    <source>
        <dbReference type="ARBA" id="ARBA00022741"/>
    </source>
</evidence>